<dbReference type="OrthoDB" id="2505875at2759"/>
<dbReference type="Pfam" id="PF05699">
    <property type="entry name" value="Dimer_Tnp_hAT"/>
    <property type="match status" value="1"/>
</dbReference>
<accession>A0A9Q3ES74</accession>
<reference evidence="2" key="1">
    <citation type="submission" date="2021-03" db="EMBL/GenBank/DDBJ databases">
        <title>Draft genome sequence of rust myrtle Austropuccinia psidii MF-1, a brazilian biotype.</title>
        <authorList>
            <person name="Quecine M.C."/>
            <person name="Pachon D.M.R."/>
            <person name="Bonatelli M.L."/>
            <person name="Correr F.H."/>
            <person name="Franceschini L.M."/>
            <person name="Leite T.F."/>
            <person name="Margarido G.R.A."/>
            <person name="Almeida C.A."/>
            <person name="Ferrarezi J.A."/>
            <person name="Labate C.A."/>
        </authorList>
    </citation>
    <scope>NUCLEOTIDE SEQUENCE</scope>
    <source>
        <strain evidence="2">MF-1</strain>
    </source>
</reference>
<evidence type="ECO:0000313" key="3">
    <source>
        <dbReference type="Proteomes" id="UP000765509"/>
    </source>
</evidence>
<dbReference type="EMBL" id="AVOT02034423">
    <property type="protein sequence ID" value="MBW0528525.1"/>
    <property type="molecule type" value="Genomic_DNA"/>
</dbReference>
<keyword evidence="3" id="KW-1185">Reference proteome</keyword>
<evidence type="ECO:0000259" key="1">
    <source>
        <dbReference type="Pfam" id="PF05699"/>
    </source>
</evidence>
<evidence type="ECO:0000313" key="2">
    <source>
        <dbReference type="EMBL" id="MBW0528525.1"/>
    </source>
</evidence>
<dbReference type="InterPro" id="IPR008906">
    <property type="entry name" value="HATC_C_dom"/>
</dbReference>
<proteinExistence type="predicted"/>
<organism evidence="2 3">
    <name type="scientific">Austropuccinia psidii MF-1</name>
    <dbReference type="NCBI Taxonomy" id="1389203"/>
    <lineage>
        <taxon>Eukaryota</taxon>
        <taxon>Fungi</taxon>
        <taxon>Dikarya</taxon>
        <taxon>Basidiomycota</taxon>
        <taxon>Pucciniomycotina</taxon>
        <taxon>Pucciniomycetes</taxon>
        <taxon>Pucciniales</taxon>
        <taxon>Sphaerophragmiaceae</taxon>
        <taxon>Austropuccinia</taxon>
    </lineage>
</organism>
<protein>
    <recommendedName>
        <fullName evidence="1">HAT C-terminal dimerisation domain-containing protein</fullName>
    </recommendedName>
</protein>
<gene>
    <name evidence="2" type="ORF">O181_068240</name>
</gene>
<feature type="domain" description="HAT C-terminal dimerisation" evidence="1">
    <location>
        <begin position="61"/>
        <end position="116"/>
    </location>
</feature>
<comment type="caution">
    <text evidence="2">The sequence shown here is derived from an EMBL/GenBank/DDBJ whole genome shotgun (WGS) entry which is preliminary data.</text>
</comment>
<dbReference type="SUPFAM" id="SSF53098">
    <property type="entry name" value="Ribonuclease H-like"/>
    <property type="match status" value="1"/>
</dbReference>
<dbReference type="InterPro" id="IPR012337">
    <property type="entry name" value="RNaseH-like_sf"/>
</dbReference>
<name>A0A9Q3ES74_9BASI</name>
<sequence>MASIIAKSNCVEHSDLNKTAPQESSENSIGDLLHCLNQPAIETSYSIPNSQGDELHQIVTGNFPNPGQIALRYLTIAAGSACVEQVFSHGGRLKTPTQATLGSRTIAHLTCLNEWLNEETPPH</sequence>
<dbReference type="Proteomes" id="UP000765509">
    <property type="component" value="Unassembled WGS sequence"/>
</dbReference>
<dbReference type="GO" id="GO:0046983">
    <property type="term" value="F:protein dimerization activity"/>
    <property type="evidence" value="ECO:0007669"/>
    <property type="project" value="InterPro"/>
</dbReference>
<dbReference type="AlphaFoldDB" id="A0A9Q3ES74"/>